<dbReference type="Proteomes" id="UP001443914">
    <property type="component" value="Unassembled WGS sequence"/>
</dbReference>
<organism evidence="2 3">
    <name type="scientific">Saponaria officinalis</name>
    <name type="common">Common soapwort</name>
    <name type="synonym">Lychnis saponaria</name>
    <dbReference type="NCBI Taxonomy" id="3572"/>
    <lineage>
        <taxon>Eukaryota</taxon>
        <taxon>Viridiplantae</taxon>
        <taxon>Streptophyta</taxon>
        <taxon>Embryophyta</taxon>
        <taxon>Tracheophyta</taxon>
        <taxon>Spermatophyta</taxon>
        <taxon>Magnoliopsida</taxon>
        <taxon>eudicotyledons</taxon>
        <taxon>Gunneridae</taxon>
        <taxon>Pentapetalae</taxon>
        <taxon>Caryophyllales</taxon>
        <taxon>Caryophyllaceae</taxon>
        <taxon>Caryophylleae</taxon>
        <taxon>Saponaria</taxon>
    </lineage>
</organism>
<keyword evidence="1" id="KW-0472">Membrane</keyword>
<proteinExistence type="predicted"/>
<dbReference type="EMBL" id="JBDFQZ010000005">
    <property type="protein sequence ID" value="KAK9726556.1"/>
    <property type="molecule type" value="Genomic_DNA"/>
</dbReference>
<name>A0AAW1KVB4_SAPOF</name>
<feature type="transmembrane region" description="Helical" evidence="1">
    <location>
        <begin position="447"/>
        <end position="469"/>
    </location>
</feature>
<keyword evidence="1" id="KW-0812">Transmembrane</keyword>
<evidence type="ECO:0000313" key="3">
    <source>
        <dbReference type="Proteomes" id="UP001443914"/>
    </source>
</evidence>
<sequence>MEFDVTNLYPLTSLQIGDVQSYLSQAYLFFAKSSHKILILVDNHSWRMNNNHSSSVHLRELFATKYRTSPFKNTKALVRRVSARYRDNSISSNAERKKLYRWVSVVNSRRWRATAFFSLVDLHVALHGFIVFEVCWKDVRGINYYNELQTDASMAFEVKSMRKWDFHSIDQASYCIQSWFSGTPSETRSLWECLMFLDHKVPSHSPRKLKVSFKELLIDDKKQTKASPRDKFFDVKECIHPGSDTYCKNLHVENQNEPGIPKHQQDADIESMQYKDTLLKFYFNNRDLPFTFKDIITSDLRLLTLLETGLPSWVIFLQSYPLFCKFYRPWMRPLVRTLYILISLVTCMIGFYDLYKNVPLLKATASHICGPLVNWIEDWDMISRVQYLGTMLFLQNFEKAMRWSLKIGRFLKLLLLILTKPLTEPLLDIVEFVSPVWLLFCEAGSEIYNSVSFAVFYVYSLVVDLFELLFSPFQLLYSYIITIVGFFSPVLASIWQLCCLPLRVCSGMANHLTSACSEVYEFLEGTVMVIVSRASVATRLATRVSKAKPSTTEVSMWNTLWKDLFSKVFRSLRSIMYGLVAFLDTCNRHRLSTSNQLREYISRVCHLSAPGLVSSQRALQEDSFQKQSSEIHEHVD</sequence>
<reference evidence="2" key="1">
    <citation type="submission" date="2024-03" db="EMBL/GenBank/DDBJ databases">
        <title>WGS assembly of Saponaria officinalis var. Norfolk2.</title>
        <authorList>
            <person name="Jenkins J."/>
            <person name="Shu S."/>
            <person name="Grimwood J."/>
            <person name="Barry K."/>
            <person name="Goodstein D."/>
            <person name="Schmutz J."/>
            <person name="Leebens-Mack J."/>
            <person name="Osbourn A."/>
        </authorList>
    </citation>
    <scope>NUCLEOTIDE SEQUENCE [LARGE SCALE GENOMIC DNA]</scope>
    <source>
        <strain evidence="2">JIC</strain>
    </source>
</reference>
<accession>A0AAW1KVB4</accession>
<evidence type="ECO:0000256" key="1">
    <source>
        <dbReference type="SAM" id="Phobius"/>
    </source>
</evidence>
<keyword evidence="3" id="KW-1185">Reference proteome</keyword>
<evidence type="ECO:0000313" key="2">
    <source>
        <dbReference type="EMBL" id="KAK9726556.1"/>
    </source>
</evidence>
<protein>
    <submittedName>
        <fullName evidence="2">Uncharacterized protein</fullName>
    </submittedName>
</protein>
<comment type="caution">
    <text evidence="2">The sequence shown here is derived from an EMBL/GenBank/DDBJ whole genome shotgun (WGS) entry which is preliminary data.</text>
</comment>
<feature type="transmembrane region" description="Helical" evidence="1">
    <location>
        <begin position="334"/>
        <end position="352"/>
    </location>
</feature>
<keyword evidence="1" id="KW-1133">Transmembrane helix</keyword>
<dbReference type="AlphaFoldDB" id="A0AAW1KVB4"/>
<dbReference type="PANTHER" id="PTHR34553:SF8">
    <property type="match status" value="1"/>
</dbReference>
<feature type="transmembrane region" description="Helical" evidence="1">
    <location>
        <begin position="476"/>
        <end position="495"/>
    </location>
</feature>
<dbReference type="PANTHER" id="PTHR34553">
    <property type="entry name" value="OS05G0597400 PROTEIN"/>
    <property type="match status" value="1"/>
</dbReference>
<gene>
    <name evidence="2" type="ORF">RND81_05G223100</name>
</gene>